<feature type="region of interest" description="Disordered" evidence="1">
    <location>
        <begin position="51"/>
        <end position="73"/>
    </location>
</feature>
<evidence type="ECO:0000256" key="1">
    <source>
        <dbReference type="SAM" id="MobiDB-lite"/>
    </source>
</evidence>
<keyword evidence="3" id="KW-1185">Reference proteome</keyword>
<dbReference type="KEGG" id="ssyi:EKG83_17005"/>
<organism evidence="2 3">
    <name type="scientific">Saccharothrix syringae</name>
    <name type="common">Nocardiopsis syringae</name>
    <dbReference type="NCBI Taxonomy" id="103733"/>
    <lineage>
        <taxon>Bacteria</taxon>
        <taxon>Bacillati</taxon>
        <taxon>Actinomycetota</taxon>
        <taxon>Actinomycetes</taxon>
        <taxon>Pseudonocardiales</taxon>
        <taxon>Pseudonocardiaceae</taxon>
        <taxon>Saccharothrix</taxon>
    </lineage>
</organism>
<proteinExistence type="predicted"/>
<feature type="compositionally biased region" description="Low complexity" evidence="1">
    <location>
        <begin position="24"/>
        <end position="34"/>
    </location>
</feature>
<sequence>MEDPGGALTRCTCASSAPVQVQERSGAGRSASGRRGIRTLPKGASWIASRASAYDSRASGVLPDHSGSRRTSR</sequence>
<feature type="region of interest" description="Disordered" evidence="1">
    <location>
        <begin position="1"/>
        <end position="39"/>
    </location>
</feature>
<accession>A0A5Q0GY65</accession>
<feature type="compositionally biased region" description="Polar residues" evidence="1">
    <location>
        <begin position="12"/>
        <end position="23"/>
    </location>
</feature>
<dbReference type="Proteomes" id="UP000325787">
    <property type="component" value="Chromosome"/>
</dbReference>
<evidence type="ECO:0000313" key="3">
    <source>
        <dbReference type="Proteomes" id="UP000325787"/>
    </source>
</evidence>
<evidence type="ECO:0000313" key="2">
    <source>
        <dbReference type="EMBL" id="QFZ18921.1"/>
    </source>
</evidence>
<dbReference type="AlphaFoldDB" id="A0A5Q0GY65"/>
<protein>
    <submittedName>
        <fullName evidence="2">Uncharacterized protein</fullName>
    </submittedName>
</protein>
<name>A0A5Q0GY65_SACSY</name>
<gene>
    <name evidence="2" type="ORF">EKG83_17005</name>
</gene>
<dbReference type="RefSeq" id="WP_033434020.1">
    <property type="nucleotide sequence ID" value="NZ_CP034550.1"/>
</dbReference>
<dbReference type="EMBL" id="CP034550">
    <property type="protein sequence ID" value="QFZ18921.1"/>
    <property type="molecule type" value="Genomic_DNA"/>
</dbReference>
<reference evidence="3" key="1">
    <citation type="journal article" date="2021" name="Curr. Microbiol.">
        <title>Complete genome of nocamycin-producing strain Saccharothrix syringae NRRL B-16468 reveals the biosynthetic potential for secondary metabolites.</title>
        <authorList>
            <person name="Mo X."/>
            <person name="Yang S."/>
        </authorList>
    </citation>
    <scope>NUCLEOTIDE SEQUENCE [LARGE SCALE GENOMIC DNA]</scope>
    <source>
        <strain evidence="3">ATCC 51364 / DSM 43886 / JCM 6844 / KCTC 9398 / NBRC 14523 / NRRL B-16468 / INA 2240</strain>
    </source>
</reference>